<dbReference type="Proteomes" id="UP000499080">
    <property type="component" value="Unassembled WGS sequence"/>
</dbReference>
<evidence type="ECO:0000313" key="2">
    <source>
        <dbReference type="Proteomes" id="UP000499080"/>
    </source>
</evidence>
<proteinExistence type="predicted"/>
<evidence type="ECO:0000313" key="1">
    <source>
        <dbReference type="EMBL" id="GBO27502.1"/>
    </source>
</evidence>
<accession>A0A4Y2VS47</accession>
<dbReference type="AlphaFoldDB" id="A0A4Y2VS47"/>
<sequence>MLGRCERERIILEKRSARSRFHPRAVQCTRRKSIREVVSCLASLEAAGAEKRTTSPRAGREQVSLGRREQYHHLLRLPGKKVLKLENIRIMLMETLKIQKGII</sequence>
<comment type="caution">
    <text evidence="1">The sequence shown here is derived from an EMBL/GenBank/DDBJ whole genome shotgun (WGS) entry which is preliminary data.</text>
</comment>
<name>A0A4Y2VS47_ARAVE</name>
<gene>
    <name evidence="1" type="ORF">AVEN_73959_1</name>
</gene>
<reference evidence="1 2" key="1">
    <citation type="journal article" date="2019" name="Sci. Rep.">
        <title>Orb-weaving spider Araneus ventricosus genome elucidates the spidroin gene catalogue.</title>
        <authorList>
            <person name="Kono N."/>
            <person name="Nakamura H."/>
            <person name="Ohtoshi R."/>
            <person name="Moran D.A.P."/>
            <person name="Shinohara A."/>
            <person name="Yoshida Y."/>
            <person name="Fujiwara M."/>
            <person name="Mori M."/>
            <person name="Tomita M."/>
            <person name="Arakawa K."/>
        </authorList>
    </citation>
    <scope>NUCLEOTIDE SEQUENCE [LARGE SCALE GENOMIC DNA]</scope>
</reference>
<dbReference type="EMBL" id="BGPR01050512">
    <property type="protein sequence ID" value="GBO27502.1"/>
    <property type="molecule type" value="Genomic_DNA"/>
</dbReference>
<keyword evidence="2" id="KW-1185">Reference proteome</keyword>
<organism evidence="1 2">
    <name type="scientific">Araneus ventricosus</name>
    <name type="common">Orbweaver spider</name>
    <name type="synonym">Epeira ventricosa</name>
    <dbReference type="NCBI Taxonomy" id="182803"/>
    <lineage>
        <taxon>Eukaryota</taxon>
        <taxon>Metazoa</taxon>
        <taxon>Ecdysozoa</taxon>
        <taxon>Arthropoda</taxon>
        <taxon>Chelicerata</taxon>
        <taxon>Arachnida</taxon>
        <taxon>Araneae</taxon>
        <taxon>Araneomorphae</taxon>
        <taxon>Entelegynae</taxon>
        <taxon>Araneoidea</taxon>
        <taxon>Araneidae</taxon>
        <taxon>Araneus</taxon>
    </lineage>
</organism>
<protein>
    <submittedName>
        <fullName evidence="1">Uncharacterized protein</fullName>
    </submittedName>
</protein>